<dbReference type="EMBL" id="CAJVQB010138833">
    <property type="protein sequence ID" value="CAG8854502.1"/>
    <property type="molecule type" value="Genomic_DNA"/>
</dbReference>
<feature type="non-terminal residue" evidence="1">
    <location>
        <position position="84"/>
    </location>
</feature>
<sequence>MNPTTDTKSIKCKTNPTTDTKSITDELLFKQNRQLYLLVHKLGDNIQEIKDELKHLRGDPEKDLSAKDVYTNVIKRLFPNIPVN</sequence>
<reference evidence="1 2" key="1">
    <citation type="submission" date="2021-06" db="EMBL/GenBank/DDBJ databases">
        <authorList>
            <person name="Kallberg Y."/>
            <person name="Tangrot J."/>
            <person name="Rosling A."/>
        </authorList>
    </citation>
    <scope>NUCLEOTIDE SEQUENCE [LARGE SCALE GENOMIC DNA]</scope>
    <source>
        <strain evidence="1 2">120-4 pot B 10/14</strain>
    </source>
</reference>
<accession>A0ABN7XHP9</accession>
<keyword evidence="2" id="KW-1185">Reference proteome</keyword>
<name>A0ABN7XHP9_GIGMA</name>
<organism evidence="1 2">
    <name type="scientific">Gigaspora margarita</name>
    <dbReference type="NCBI Taxonomy" id="4874"/>
    <lineage>
        <taxon>Eukaryota</taxon>
        <taxon>Fungi</taxon>
        <taxon>Fungi incertae sedis</taxon>
        <taxon>Mucoromycota</taxon>
        <taxon>Glomeromycotina</taxon>
        <taxon>Glomeromycetes</taxon>
        <taxon>Diversisporales</taxon>
        <taxon>Gigasporaceae</taxon>
        <taxon>Gigaspora</taxon>
    </lineage>
</organism>
<evidence type="ECO:0000313" key="2">
    <source>
        <dbReference type="Proteomes" id="UP000789901"/>
    </source>
</evidence>
<proteinExistence type="predicted"/>
<comment type="caution">
    <text evidence="1">The sequence shown here is derived from an EMBL/GenBank/DDBJ whole genome shotgun (WGS) entry which is preliminary data.</text>
</comment>
<evidence type="ECO:0000313" key="1">
    <source>
        <dbReference type="EMBL" id="CAG8854502.1"/>
    </source>
</evidence>
<dbReference type="Proteomes" id="UP000789901">
    <property type="component" value="Unassembled WGS sequence"/>
</dbReference>
<gene>
    <name evidence="1" type="ORF">GMARGA_LOCUS43323</name>
</gene>
<protein>
    <submittedName>
        <fullName evidence="1">42683_t:CDS:1</fullName>
    </submittedName>
</protein>